<dbReference type="STRING" id="1173020.Cha6605_2437"/>
<evidence type="ECO:0000256" key="1">
    <source>
        <dbReference type="SAM" id="MobiDB-lite"/>
    </source>
</evidence>
<feature type="compositionally biased region" description="Pro residues" evidence="1">
    <location>
        <begin position="76"/>
        <end position="88"/>
    </location>
</feature>
<dbReference type="KEGG" id="cmp:Cha6605_2437"/>
<accession>K9UF86</accession>
<dbReference type="PATRIC" id="fig|1173020.3.peg.2775"/>
<dbReference type="AlphaFoldDB" id="K9UF86"/>
<dbReference type="Proteomes" id="UP000010366">
    <property type="component" value="Chromosome"/>
</dbReference>
<sequence length="279" mass="30185">MEEVDTDINPTDNSQMTQEKTIVHLPMKTFIATTLTGLILATGFGTFNPASAVIDCDKTPDAPLCSGEPRPRPRPKPQPTTPKPAPAPTNYPAAIAFVLKNSNLIEQAIDKVWNNFGKGVVAQKIKDELNGKRVGTGMRIKDVNVNLRNITVKEVKPGPAANQISVRVVIPNNNEEFHVSVPLIPDPSFRVFHDLTMNLILTIDNSSEPIKVARLNVQVSNADVRGSNLIGSVVKALGDFFTGGDFSRGIESKINQDIPLLKQLGGVIKSAIDSLPIPK</sequence>
<keyword evidence="3" id="KW-1185">Reference proteome</keyword>
<name>K9UF86_CHAP6</name>
<evidence type="ECO:0000313" key="3">
    <source>
        <dbReference type="Proteomes" id="UP000010366"/>
    </source>
</evidence>
<gene>
    <name evidence="2" type="ORF">Cha6605_2437</name>
</gene>
<proteinExistence type="predicted"/>
<dbReference type="eggNOG" id="ENOG5033T70">
    <property type="taxonomic scope" value="Bacteria"/>
</dbReference>
<reference evidence="2 3" key="1">
    <citation type="submission" date="2012-05" db="EMBL/GenBank/DDBJ databases">
        <title>Finished chromosome of genome of Chamaesiphon sp. PCC 6605.</title>
        <authorList>
            <consortium name="US DOE Joint Genome Institute"/>
            <person name="Gugger M."/>
            <person name="Coursin T."/>
            <person name="Rippka R."/>
            <person name="Tandeau De Marsac N."/>
            <person name="Huntemann M."/>
            <person name="Wei C.-L."/>
            <person name="Han J."/>
            <person name="Detter J.C."/>
            <person name="Han C."/>
            <person name="Tapia R."/>
            <person name="Chen A."/>
            <person name="Kyrpides N."/>
            <person name="Mavromatis K."/>
            <person name="Markowitz V."/>
            <person name="Szeto E."/>
            <person name="Ivanova N."/>
            <person name="Pagani I."/>
            <person name="Pati A."/>
            <person name="Goodwin L."/>
            <person name="Nordberg H.P."/>
            <person name="Cantor M.N."/>
            <person name="Hua S.X."/>
            <person name="Woyke T."/>
            <person name="Kerfeld C.A."/>
        </authorList>
    </citation>
    <scope>NUCLEOTIDE SEQUENCE [LARGE SCALE GENOMIC DNA]</scope>
    <source>
        <strain evidence="3">ATCC 27169 / PCC 6605</strain>
    </source>
</reference>
<dbReference type="HOGENOM" id="CLU_1109804_0_0_3"/>
<dbReference type="EMBL" id="CP003600">
    <property type="protein sequence ID" value="AFY93495.1"/>
    <property type="molecule type" value="Genomic_DNA"/>
</dbReference>
<feature type="region of interest" description="Disordered" evidence="1">
    <location>
        <begin position="61"/>
        <end position="88"/>
    </location>
</feature>
<protein>
    <submittedName>
        <fullName evidence="2">Uncharacterized protein</fullName>
    </submittedName>
</protein>
<organism evidence="2 3">
    <name type="scientific">Chamaesiphon minutus (strain ATCC 27169 / PCC 6605)</name>
    <dbReference type="NCBI Taxonomy" id="1173020"/>
    <lineage>
        <taxon>Bacteria</taxon>
        <taxon>Bacillati</taxon>
        <taxon>Cyanobacteriota</taxon>
        <taxon>Cyanophyceae</taxon>
        <taxon>Gomontiellales</taxon>
        <taxon>Chamaesiphonaceae</taxon>
        <taxon>Chamaesiphon</taxon>
    </lineage>
</organism>
<evidence type="ECO:0000313" key="2">
    <source>
        <dbReference type="EMBL" id="AFY93495.1"/>
    </source>
</evidence>
<dbReference type="RefSeq" id="WP_015159643.1">
    <property type="nucleotide sequence ID" value="NC_019697.1"/>
</dbReference>